<sequence length="78" mass="9274">MRVLRHQFREFLPKDLMLRLIRMAEHYCTMQLRLVMKVSITFCLSKDLSLMLKILINGLQSKHVRQRCALVLSGMEQI</sequence>
<dbReference type="Proteomes" id="UP000078419">
    <property type="component" value="Unassembled WGS sequence"/>
</dbReference>
<name>A0AA45UTP3_ANAPH</name>
<proteinExistence type="predicted"/>
<reference evidence="2" key="1">
    <citation type="submission" date="2016-03" db="EMBL/GenBank/DDBJ databases">
        <authorList>
            <person name="Loux Valentin"/>
        </authorList>
    </citation>
    <scope>NUCLEOTIDE SEQUENCE [LARGE SCALE GENOMIC DNA]</scope>
    <source>
        <strain evidence="2">C1</strain>
    </source>
</reference>
<accession>A0AA45UTP3</accession>
<comment type="caution">
    <text evidence="1">The sequence shown here is derived from an EMBL/GenBank/DDBJ whole genome shotgun (WGS) entry which is preliminary data.</text>
</comment>
<protein>
    <submittedName>
        <fullName evidence="1">Uncharacterized protein</fullName>
    </submittedName>
</protein>
<dbReference type="AlphaFoldDB" id="A0AA45UTP3"/>
<evidence type="ECO:0000313" key="2">
    <source>
        <dbReference type="Proteomes" id="UP000078419"/>
    </source>
</evidence>
<gene>
    <name evidence="1" type="ORF">ANAPC1_00854</name>
</gene>
<evidence type="ECO:0000313" key="1">
    <source>
        <dbReference type="EMBL" id="SBO14495.1"/>
    </source>
</evidence>
<organism evidence="1 2">
    <name type="scientific">Anaplasma phagocytophilum</name>
    <name type="common">Ehrlichia phagocytophila</name>
    <dbReference type="NCBI Taxonomy" id="948"/>
    <lineage>
        <taxon>Bacteria</taxon>
        <taxon>Pseudomonadati</taxon>
        <taxon>Pseudomonadota</taxon>
        <taxon>Alphaproteobacteria</taxon>
        <taxon>Rickettsiales</taxon>
        <taxon>Anaplasmataceae</taxon>
        <taxon>Anaplasma</taxon>
        <taxon>phagocytophilum group</taxon>
    </lineage>
</organism>
<dbReference type="EMBL" id="FLLR01000035">
    <property type="protein sequence ID" value="SBO14495.1"/>
    <property type="molecule type" value="Genomic_DNA"/>
</dbReference>